<keyword evidence="2" id="KW-0808">Transferase</keyword>
<keyword evidence="3" id="KW-0547">Nucleotide-binding</keyword>
<sequence length="2061" mass="224296">MDALTIRRAQASDAADVGELDAPEKTTQRIMYGRSHANMLIEASYLALTAETSTGEIVGFMSVNDQPPGDLCEEVAYLEYLCDSFALENHPTNNVLCRLKVHTTLFLTYFVYKSTASASEILPEMLSTIFHLLTSMELVVFPAHNSLGQADLAPLLPHFHLATKVNPNTKGYDEELFAEFDVLVCPGDAFLPSLAIRKANIEDHDDLEPILKAQNQALVDTFGDYFLAELIGSQTAHNMCLVAQPPTVPSRAVGIMAISDEVDLGILRDCFDLSMYNNLVKPPSSAVAGGPGGSRLEKILKRRKSPKMIMFGPPASGKTTQVDKLLAQYGLVHLTINVLLRVASRMSHPTGKKVKRHLDKHEEVPDEIVLTLLADRIHESDCITQGWVLDGYPTTEAQAQGMLQRGIKPDVVVLLEVSDEEVAQRLVKVSAGMETKPRLKKYHDHAPGILKCLSRDQALITIDGTKDKEVVTYSLIQALSASDKTKLTRQHKGSSITDGAIAPPTIVICGPPAGGKGTQCELLVKQYGVVHLSTGDILRAAIKTGSDLGIKAQTYMNAGELVPDEVIIRVVLERINEPDCQRQGWLLDGFPRTEVQAQTMVVQGIVPQLVIVLDVPDGEVIKRISGRRVDVDTGKTYHLIYNPPPPELKDKVTQRADDTEETIKVRLGHYHTNCGAIVKTFTPTSIVLAIDGMQAKDKITQEIAKALAKPVASDQTAATTSPADGKPSGTAPNAARNGPPKLIICGPPAGGKGTQCELLVQQYGVVHLSTGDILRAAIQAGSEIGLKAKSFMDAGELVPDDLIIRVIVDRLDQSDCQEQGWLLDGFPRTEVQAHAMIGLGIVPDLVIVLEVPATEVIKRISGRRVDVATGKTYHLVFNPPPPNVNAVQRSDDTEETIKVRLSKYNENCGAVVSSFSKTSRVLRVDGMQGKDKIAAEIHRAMEGGGASVKHEVMPPKLIICGPPAGGKGTQCEQLVKKYGVVHLSTGDILRDAVKAGTDTGVKAKKYMDMGELVPDELIMDTILDRLGHVDCVQRGWLLDGFPRNESQARSMVSFGILPDMVLVLDVPDEDVIARISGRRVDPVTGKTYHVTFNPPPPDLKVVQRSDDTEATVRIRLKSYHLNVNAVLKVFTPLANVVRFDGRAKTSADMTTAILSSVDDARALVDVEGNAFLMTLFCIDDAYLVRSTEFLRFAFSLFPHKEYCVVTVAPLSTPPLVLASFTLVPPKPSSTYSHCLYLLHRDALSFLTPAPPNFSLDISRFKLSESFDQLAPLVETLPAASIATLEDEMALAAEEDEIGLEDNPKHVLFVARVHGVVVALASLARDHEVTNSLKHYFDMEQLVVLAHHRAKDQAILTHWVLNPIYACAGRVILKEVMRHFKKTCLFACIPPQAHVSPLIVDDFVLALPRRQIALPTTSNQEPDDPKKALFATCALYFFTKRLFSEPKLVVNTRLVVVGASDTGLTLLKRLLHVPYARFTHVTLVSPHGLNVFPSSSADLHPFLRPSMLTPTEVDQYGLPSHVRVVVSRVVQIDRVAKAVVLVDNSCLPYDYLVLATGLTDGTPTKLHLTSQYDGDTYVPASVPTGVHTLHDVASARAVVDTLKLAGGAAHKPPPPRVVVSGSSAFALSVLQGVVALNVTNVTWLKQGTAAIATDMRVLEVVGALVQRHRITVLDHHELSSLVVNPRTNALEGLNVLSTAPVESPSPGGATVSSSPRGGLPQNTLVPCEVLLCCSYDDADYDAFRAINECGLVYDGRLVVNSRFQTTDPCIYAGGSLCRFSRRFPQALYQQHYSARECGELLAASLLHAIDPLLGHAPTAAEMDVAKKTPPPKFTMPKVFSSVWMEGMQYVHINLPDVSASLKSLTTEHADGSNYWYKMMLIRLCGVVNIGGVADSVVGCSCLQFDEFGVLATLTYLGTGAVEVSNLQCVVGLHEAYLNCAISSFQQNLVSDWISFFRETWASAIYHDRFQEFCVRLNTALKYDEGIRIVVEAVKRHVAETGDLKEAMELAQAQAGRGGKALMPTTKKMIELNLLDYLSANREVLNMYFLPRAGGGGGNGGNT</sequence>
<dbReference type="InterPro" id="IPR027417">
    <property type="entry name" value="P-loop_NTPase"/>
</dbReference>
<dbReference type="GO" id="GO:0016491">
    <property type="term" value="F:oxidoreductase activity"/>
    <property type="evidence" value="ECO:0007669"/>
    <property type="project" value="InterPro"/>
</dbReference>
<evidence type="ECO:0000256" key="3">
    <source>
        <dbReference type="ARBA" id="ARBA00022741"/>
    </source>
</evidence>
<dbReference type="Gene3D" id="3.50.50.60">
    <property type="entry name" value="FAD/NAD(P)-binding domain"/>
    <property type="match status" value="2"/>
</dbReference>
<dbReference type="InterPro" id="IPR036188">
    <property type="entry name" value="FAD/NAD-bd_sf"/>
</dbReference>
<feature type="region of interest" description="Disordered" evidence="5">
    <location>
        <begin position="710"/>
        <end position="740"/>
    </location>
</feature>
<dbReference type="CDD" id="cd01428">
    <property type="entry name" value="ADK"/>
    <property type="match status" value="4"/>
</dbReference>
<dbReference type="Gene3D" id="3.40.50.300">
    <property type="entry name" value="P-loop containing nucleotide triphosphate hydrolases"/>
    <property type="match status" value="4"/>
</dbReference>
<dbReference type="PROSITE" id="PS00113">
    <property type="entry name" value="ADENYLATE_KINASE"/>
    <property type="match status" value="3"/>
</dbReference>
<gene>
    <name evidence="9" type="ORF">DYB30_005392</name>
</gene>
<feature type="domain" description="Cilia- and flagella-associated protein 61 N-terminal" evidence="7">
    <location>
        <begin position="5"/>
        <end position="282"/>
    </location>
</feature>
<dbReference type="PANTHER" id="PTHR21178:SF8">
    <property type="entry name" value="CILIA- AND FLAGELLA-ASSOCIATED PROTEIN 61"/>
    <property type="match status" value="1"/>
</dbReference>
<dbReference type="PRINTS" id="PR00094">
    <property type="entry name" value="ADENYLTKNASE"/>
</dbReference>
<dbReference type="Proteomes" id="UP000266643">
    <property type="component" value="Unassembled WGS sequence"/>
</dbReference>
<dbReference type="InterPro" id="IPR038884">
    <property type="entry name" value="CFAP61"/>
</dbReference>
<evidence type="ECO:0000313" key="10">
    <source>
        <dbReference type="Proteomes" id="UP000266643"/>
    </source>
</evidence>
<dbReference type="InterPro" id="IPR006259">
    <property type="entry name" value="Adenyl_kin_sub"/>
</dbReference>
<dbReference type="HAMAP" id="MF_00235">
    <property type="entry name" value="Adenylate_kinase_Adk"/>
    <property type="match status" value="4"/>
</dbReference>
<dbReference type="GO" id="GO:0005524">
    <property type="term" value="F:ATP binding"/>
    <property type="evidence" value="ECO:0007669"/>
    <property type="project" value="InterPro"/>
</dbReference>
<proteinExistence type="inferred from homology"/>
<dbReference type="PANTHER" id="PTHR21178">
    <property type="entry name" value="CILIA- AND FLAGELLA-ASSOCIATED PROTEIN 61"/>
    <property type="match status" value="1"/>
</dbReference>
<feature type="domain" description="FAD/NAD(P)-binding" evidence="6">
    <location>
        <begin position="1452"/>
        <end position="1784"/>
    </location>
</feature>
<protein>
    <recommendedName>
        <fullName evidence="11">Cilia- and flagella-associated protein 61 N-terminal domain-containing protein</fullName>
    </recommendedName>
</protein>
<evidence type="ECO:0000256" key="1">
    <source>
        <dbReference type="ARBA" id="ARBA00007220"/>
    </source>
</evidence>
<evidence type="ECO:0000313" key="9">
    <source>
        <dbReference type="EMBL" id="RHY73092.1"/>
    </source>
</evidence>
<dbReference type="VEuPathDB" id="FungiDB:H257_01360"/>
<feature type="compositionally biased region" description="Polar residues" evidence="5">
    <location>
        <begin position="713"/>
        <end position="722"/>
    </location>
</feature>
<dbReference type="GO" id="GO:0004017">
    <property type="term" value="F:AMP kinase activity"/>
    <property type="evidence" value="ECO:0007669"/>
    <property type="project" value="InterPro"/>
</dbReference>
<dbReference type="SUPFAM" id="SSF51905">
    <property type="entry name" value="FAD/NAD(P)-binding domain"/>
    <property type="match status" value="1"/>
</dbReference>
<evidence type="ECO:0000256" key="2">
    <source>
        <dbReference type="ARBA" id="ARBA00022679"/>
    </source>
</evidence>
<evidence type="ECO:0000259" key="8">
    <source>
        <dbReference type="Pfam" id="PF23150"/>
    </source>
</evidence>
<dbReference type="InterPro" id="IPR033690">
    <property type="entry name" value="Adenylat_kinase_CS"/>
</dbReference>
<dbReference type="InterPro" id="IPR023753">
    <property type="entry name" value="FAD/NAD-binding_dom"/>
</dbReference>
<dbReference type="NCBIfam" id="TIGR01351">
    <property type="entry name" value="adk"/>
    <property type="match status" value="3"/>
</dbReference>
<evidence type="ECO:0000256" key="5">
    <source>
        <dbReference type="SAM" id="MobiDB-lite"/>
    </source>
</evidence>
<evidence type="ECO:0000259" key="7">
    <source>
        <dbReference type="Pfam" id="PF16092"/>
    </source>
</evidence>
<dbReference type="SUPFAM" id="SSF52540">
    <property type="entry name" value="P-loop containing nucleoside triphosphate hydrolases"/>
    <property type="match status" value="4"/>
</dbReference>
<organism evidence="9 10">
    <name type="scientific">Aphanomyces astaci</name>
    <name type="common">Crayfish plague agent</name>
    <dbReference type="NCBI Taxonomy" id="112090"/>
    <lineage>
        <taxon>Eukaryota</taxon>
        <taxon>Sar</taxon>
        <taxon>Stramenopiles</taxon>
        <taxon>Oomycota</taxon>
        <taxon>Saprolegniomycetes</taxon>
        <taxon>Saprolegniales</taxon>
        <taxon>Verrucalvaceae</taxon>
        <taxon>Aphanomyces</taxon>
    </lineage>
</organism>
<dbReference type="Pfam" id="PF00406">
    <property type="entry name" value="ADK"/>
    <property type="match status" value="4"/>
</dbReference>
<dbReference type="Pfam" id="PF23150">
    <property type="entry name" value="CFAP61_dimer"/>
    <property type="match status" value="1"/>
</dbReference>
<evidence type="ECO:0008006" key="11">
    <source>
        <dbReference type="Google" id="ProtNLM"/>
    </source>
</evidence>
<dbReference type="InterPro" id="IPR056299">
    <property type="entry name" value="CFAP61_dimer"/>
</dbReference>
<dbReference type="SUPFAM" id="SSF57774">
    <property type="entry name" value="Microbial and mitochondrial ADK, insert 'zinc finger' domain"/>
    <property type="match status" value="2"/>
</dbReference>
<reference evidence="9 10" key="1">
    <citation type="submission" date="2018-08" db="EMBL/GenBank/DDBJ databases">
        <title>Aphanomyces genome sequencing and annotation.</title>
        <authorList>
            <person name="Minardi D."/>
            <person name="Oidtmann B."/>
            <person name="Van Der Giezen M."/>
            <person name="Studholme D.J."/>
        </authorList>
    </citation>
    <scope>NUCLEOTIDE SEQUENCE [LARGE SCALE GENOMIC DNA]</scope>
    <source>
        <strain evidence="9 10">D2</strain>
    </source>
</reference>
<keyword evidence="4" id="KW-0418">Kinase</keyword>
<evidence type="ECO:0000256" key="4">
    <source>
        <dbReference type="ARBA" id="ARBA00022777"/>
    </source>
</evidence>
<dbReference type="InterPro" id="IPR036193">
    <property type="entry name" value="ADK_active_lid_dom_sf"/>
</dbReference>
<dbReference type="Pfam" id="PF16092">
    <property type="entry name" value="CFAP61_N"/>
    <property type="match status" value="1"/>
</dbReference>
<accession>A0A397DYK4</accession>
<feature type="domain" description="CFAP61 dimerisation" evidence="8">
    <location>
        <begin position="1830"/>
        <end position="1963"/>
    </location>
</feature>
<dbReference type="InterPro" id="IPR000850">
    <property type="entry name" value="Adenylat/UMP-CMP_kin"/>
</dbReference>
<dbReference type="InterPro" id="IPR032151">
    <property type="entry name" value="CFAP61_N"/>
</dbReference>
<comment type="similarity">
    <text evidence="1">Belongs to the adenylate kinase family.</text>
</comment>
<evidence type="ECO:0000259" key="6">
    <source>
        <dbReference type="Pfam" id="PF07992"/>
    </source>
</evidence>
<name>A0A397DYK4_APHAT</name>
<dbReference type="EMBL" id="QUTD01003370">
    <property type="protein sequence ID" value="RHY73092.1"/>
    <property type="molecule type" value="Genomic_DNA"/>
</dbReference>
<dbReference type="Pfam" id="PF07992">
    <property type="entry name" value="Pyr_redox_2"/>
    <property type="match status" value="1"/>
</dbReference>
<comment type="caution">
    <text evidence="9">The sequence shown here is derived from an EMBL/GenBank/DDBJ whole genome shotgun (WGS) entry which is preliminary data.</text>
</comment>